<name>A0A9N8E3H0_9STRA</name>
<evidence type="ECO:0000313" key="3">
    <source>
        <dbReference type="Proteomes" id="UP001153069"/>
    </source>
</evidence>
<proteinExistence type="predicted"/>
<sequence>MEGGIGTGIPFCYSGNYDGFYSDEQAVVRVKFGPTRRGPWKDGAPVGDWHDDHTHPKVASGGGGGSVDTSNSENRTEESANNVAKVTGEKLKYSKMASQDFEVFYAKWREIQKSGSYVSSMFLVVATSQPLANTMRSYSKELFDEGFESVDMIKGHLEYLQESDVNSYEWMKGVHKRIFLGHLKRLEEGQTIADHAKDWHAEASVDDDEDTRLVQIRDWITQHVIGGHNPCPKTIQGYSQELFDEGFESVEMITEYLKESDVNSYSWMKGVHKRIFLGRLKRGWI</sequence>
<dbReference type="Proteomes" id="UP001153069">
    <property type="component" value="Unassembled WGS sequence"/>
</dbReference>
<evidence type="ECO:0000256" key="1">
    <source>
        <dbReference type="SAM" id="MobiDB-lite"/>
    </source>
</evidence>
<accession>A0A9N8E3H0</accession>
<gene>
    <name evidence="2" type="ORF">SEMRO_516_G158430.1</name>
</gene>
<evidence type="ECO:0000313" key="2">
    <source>
        <dbReference type="EMBL" id="CAB9512054.1"/>
    </source>
</evidence>
<feature type="compositionally biased region" description="Polar residues" evidence="1">
    <location>
        <begin position="67"/>
        <end position="83"/>
    </location>
</feature>
<protein>
    <submittedName>
        <fullName evidence="2">Uncharacterized protein</fullName>
    </submittedName>
</protein>
<organism evidence="2 3">
    <name type="scientific">Seminavis robusta</name>
    <dbReference type="NCBI Taxonomy" id="568900"/>
    <lineage>
        <taxon>Eukaryota</taxon>
        <taxon>Sar</taxon>
        <taxon>Stramenopiles</taxon>
        <taxon>Ochrophyta</taxon>
        <taxon>Bacillariophyta</taxon>
        <taxon>Bacillariophyceae</taxon>
        <taxon>Bacillariophycidae</taxon>
        <taxon>Naviculales</taxon>
        <taxon>Naviculaceae</taxon>
        <taxon>Seminavis</taxon>
    </lineage>
</organism>
<reference evidence="2" key="1">
    <citation type="submission" date="2020-06" db="EMBL/GenBank/DDBJ databases">
        <authorList>
            <consortium name="Plant Systems Biology data submission"/>
        </authorList>
    </citation>
    <scope>NUCLEOTIDE SEQUENCE</scope>
    <source>
        <strain evidence="2">D6</strain>
    </source>
</reference>
<comment type="caution">
    <text evidence="2">The sequence shown here is derived from an EMBL/GenBank/DDBJ whole genome shotgun (WGS) entry which is preliminary data.</text>
</comment>
<feature type="region of interest" description="Disordered" evidence="1">
    <location>
        <begin position="39"/>
        <end position="83"/>
    </location>
</feature>
<dbReference type="EMBL" id="CAICTM010000515">
    <property type="protein sequence ID" value="CAB9512054.1"/>
    <property type="molecule type" value="Genomic_DNA"/>
</dbReference>
<dbReference type="AlphaFoldDB" id="A0A9N8E3H0"/>
<keyword evidence="3" id="KW-1185">Reference proteome</keyword>